<keyword evidence="2" id="KW-1185">Reference proteome</keyword>
<gene>
    <name evidence="1" type="ORF">MATL_G00223760</name>
</gene>
<protein>
    <submittedName>
        <fullName evidence="1">Uncharacterized protein</fullName>
    </submittedName>
</protein>
<name>A0A9D3SWF4_MEGAT</name>
<dbReference type="Proteomes" id="UP001046870">
    <property type="component" value="Chromosome 20"/>
</dbReference>
<dbReference type="EMBL" id="JAFDVH010000020">
    <property type="protein sequence ID" value="KAG7458733.1"/>
    <property type="molecule type" value="Genomic_DNA"/>
</dbReference>
<dbReference type="AlphaFoldDB" id="A0A9D3SWF4"/>
<accession>A0A9D3SWF4</accession>
<evidence type="ECO:0000313" key="1">
    <source>
        <dbReference type="EMBL" id="KAG7458733.1"/>
    </source>
</evidence>
<proteinExistence type="predicted"/>
<sequence>MPFMFPELGPKKLQKDIQTAAEHHQMDFRHGPILSCQSLLSPFLDHQNKSMDTNFPATAHTARTVPPFALFWGTVIQNILIVLSRCGIFEVDQFLFLDV</sequence>
<reference evidence="1" key="1">
    <citation type="submission" date="2021-01" db="EMBL/GenBank/DDBJ databases">
        <authorList>
            <person name="Zahm M."/>
            <person name="Roques C."/>
            <person name="Cabau C."/>
            <person name="Klopp C."/>
            <person name="Donnadieu C."/>
            <person name="Jouanno E."/>
            <person name="Lampietro C."/>
            <person name="Louis A."/>
            <person name="Herpin A."/>
            <person name="Echchiki A."/>
            <person name="Berthelot C."/>
            <person name="Parey E."/>
            <person name="Roest-Crollius H."/>
            <person name="Braasch I."/>
            <person name="Postlethwait J."/>
            <person name="Bobe J."/>
            <person name="Montfort J."/>
            <person name="Bouchez O."/>
            <person name="Begum T."/>
            <person name="Mejri S."/>
            <person name="Adams A."/>
            <person name="Chen W.-J."/>
            <person name="Guiguen Y."/>
        </authorList>
    </citation>
    <scope>NUCLEOTIDE SEQUENCE</scope>
    <source>
        <strain evidence="1">YG-15Mar2019-1</strain>
        <tissue evidence="1">Brain</tissue>
    </source>
</reference>
<organism evidence="1 2">
    <name type="scientific">Megalops atlanticus</name>
    <name type="common">Tarpon</name>
    <name type="synonym">Clupea gigantea</name>
    <dbReference type="NCBI Taxonomy" id="7932"/>
    <lineage>
        <taxon>Eukaryota</taxon>
        <taxon>Metazoa</taxon>
        <taxon>Chordata</taxon>
        <taxon>Craniata</taxon>
        <taxon>Vertebrata</taxon>
        <taxon>Euteleostomi</taxon>
        <taxon>Actinopterygii</taxon>
        <taxon>Neopterygii</taxon>
        <taxon>Teleostei</taxon>
        <taxon>Elopiformes</taxon>
        <taxon>Megalopidae</taxon>
        <taxon>Megalops</taxon>
    </lineage>
</organism>
<comment type="caution">
    <text evidence="1">The sequence shown here is derived from an EMBL/GenBank/DDBJ whole genome shotgun (WGS) entry which is preliminary data.</text>
</comment>
<evidence type="ECO:0000313" key="2">
    <source>
        <dbReference type="Proteomes" id="UP001046870"/>
    </source>
</evidence>